<comment type="caution">
    <text evidence="1">The sequence shown here is derived from an EMBL/GenBank/DDBJ whole genome shotgun (WGS) entry which is preliminary data.</text>
</comment>
<proteinExistence type="predicted"/>
<accession>A0A7Y0FPU3</accession>
<evidence type="ECO:0000313" key="1">
    <source>
        <dbReference type="EMBL" id="NML67936.1"/>
    </source>
</evidence>
<dbReference type="EMBL" id="JABBGH010000004">
    <property type="protein sequence ID" value="NML67936.1"/>
    <property type="molecule type" value="Genomic_DNA"/>
</dbReference>
<reference evidence="1 2" key="1">
    <citation type="submission" date="2020-04" db="EMBL/GenBank/DDBJ databases">
        <title>Hymenobacter polaris sp. nov., isolated from Arctic soil.</title>
        <authorList>
            <person name="Dahal R.H."/>
        </authorList>
    </citation>
    <scope>NUCLEOTIDE SEQUENCE [LARGE SCALE GENOMIC DNA]</scope>
    <source>
        <strain evidence="1 2">RP-2-7</strain>
    </source>
</reference>
<evidence type="ECO:0008006" key="3">
    <source>
        <dbReference type="Google" id="ProtNLM"/>
    </source>
</evidence>
<name>A0A7Y0FPU3_9BACT</name>
<keyword evidence="2" id="KW-1185">Reference proteome</keyword>
<dbReference type="RefSeq" id="WP_169533642.1">
    <property type="nucleotide sequence ID" value="NZ_JABBGH010000004.1"/>
</dbReference>
<dbReference type="Proteomes" id="UP000559626">
    <property type="component" value="Unassembled WGS sequence"/>
</dbReference>
<protein>
    <recommendedName>
        <fullName evidence="3">STAS/SEC14 domain-containing protein</fullName>
    </recommendedName>
</protein>
<dbReference type="AlphaFoldDB" id="A0A7Y0FPU3"/>
<organism evidence="1 2">
    <name type="scientific">Hymenobacter polaris</name>
    <dbReference type="NCBI Taxonomy" id="2682546"/>
    <lineage>
        <taxon>Bacteria</taxon>
        <taxon>Pseudomonadati</taxon>
        <taxon>Bacteroidota</taxon>
        <taxon>Cytophagia</taxon>
        <taxon>Cytophagales</taxon>
        <taxon>Hymenobacteraceae</taxon>
        <taxon>Hymenobacter</taxon>
    </lineage>
</organism>
<sequence length="176" mass="19658">MNLRHLCSAPHVHVHFDTWNNWLYLEWEGELTLAGVQEACLAVAHCFVSYNYSRVFNNNTSLTHVDYDVAPWLAQHFFPNLGLAGVQQLAWVYGPGLRARELAEYVLRSLDGSVNVALFGDAEDAVSWLQQTRPDYVSGCALLPRAAQQDAKLTHIIGKFEQDVASTRVESAGLLT</sequence>
<evidence type="ECO:0000313" key="2">
    <source>
        <dbReference type="Proteomes" id="UP000559626"/>
    </source>
</evidence>
<gene>
    <name evidence="1" type="ORF">HHL22_22275</name>
</gene>